<dbReference type="RefSeq" id="XP_066667161.1">
    <property type="nucleotide sequence ID" value="XM_066811819.1"/>
</dbReference>
<gene>
    <name evidence="2" type="ORF">PG997_007504</name>
</gene>
<comment type="caution">
    <text evidence="2">The sequence shown here is derived from an EMBL/GenBank/DDBJ whole genome shotgun (WGS) entry which is preliminary data.</text>
</comment>
<name>A0ABR1WAY6_9PEZI</name>
<protein>
    <submittedName>
        <fullName evidence="2">Uncharacterized protein</fullName>
    </submittedName>
</protein>
<accession>A0ABR1WAY6</accession>
<dbReference type="Proteomes" id="UP001433268">
    <property type="component" value="Unassembled WGS sequence"/>
</dbReference>
<organism evidence="2 3">
    <name type="scientific">Apiospora hydei</name>
    <dbReference type="NCBI Taxonomy" id="1337664"/>
    <lineage>
        <taxon>Eukaryota</taxon>
        <taxon>Fungi</taxon>
        <taxon>Dikarya</taxon>
        <taxon>Ascomycota</taxon>
        <taxon>Pezizomycotina</taxon>
        <taxon>Sordariomycetes</taxon>
        <taxon>Xylariomycetidae</taxon>
        <taxon>Amphisphaeriales</taxon>
        <taxon>Apiosporaceae</taxon>
        <taxon>Apiospora</taxon>
    </lineage>
</organism>
<dbReference type="EMBL" id="JAQQWN010000006">
    <property type="protein sequence ID" value="KAK8079686.1"/>
    <property type="molecule type" value="Genomic_DNA"/>
</dbReference>
<evidence type="ECO:0000313" key="3">
    <source>
        <dbReference type="Proteomes" id="UP001433268"/>
    </source>
</evidence>
<reference evidence="2 3" key="1">
    <citation type="submission" date="2023-01" db="EMBL/GenBank/DDBJ databases">
        <title>Analysis of 21 Apiospora genomes using comparative genomics revels a genus with tremendous synthesis potential of carbohydrate active enzymes and secondary metabolites.</title>
        <authorList>
            <person name="Sorensen T."/>
        </authorList>
    </citation>
    <scope>NUCLEOTIDE SEQUENCE [LARGE SCALE GENOMIC DNA]</scope>
    <source>
        <strain evidence="2 3">CBS 114990</strain>
    </source>
</reference>
<feature type="chain" id="PRO_5046185249" evidence="1">
    <location>
        <begin position="22"/>
        <end position="203"/>
    </location>
</feature>
<evidence type="ECO:0000313" key="2">
    <source>
        <dbReference type="EMBL" id="KAK8079686.1"/>
    </source>
</evidence>
<keyword evidence="1" id="KW-0732">Signal</keyword>
<keyword evidence="3" id="KW-1185">Reference proteome</keyword>
<evidence type="ECO:0000256" key="1">
    <source>
        <dbReference type="SAM" id="SignalP"/>
    </source>
</evidence>
<sequence length="203" mass="22378">MVNFNLLSWLGAWSLTPNSTGDAAAAAAPVSRCYGLGSNHKITISVPRTRLFDRSYNTQVPVWAGSRHIMSPQDSIFAVLFYKSDKGPRNQTTSVIVPYLPGTSNSTGDDLDGYVDFEFGITYGRTNPGTNMPLSIELISSEDPWHRLPRLDFDTYFDYGFLPNRGPGGRKKAAGGGIWCPESPKDAMTAYVLRTERKYGVLI</sequence>
<feature type="signal peptide" evidence="1">
    <location>
        <begin position="1"/>
        <end position="21"/>
    </location>
</feature>
<proteinExistence type="predicted"/>
<dbReference type="GeneID" id="92044879"/>